<dbReference type="CDD" id="cd00051">
    <property type="entry name" value="EFh"/>
    <property type="match status" value="1"/>
</dbReference>
<evidence type="ECO:0000259" key="5">
    <source>
        <dbReference type="PROSITE" id="PS50222"/>
    </source>
</evidence>
<proteinExistence type="predicted"/>
<protein>
    <submittedName>
        <fullName evidence="7">Calmodulin</fullName>
    </submittedName>
</protein>
<dbReference type="InterPro" id="IPR039647">
    <property type="entry name" value="EF_hand_pair_protein_CML-like"/>
</dbReference>
<keyword evidence="4" id="KW-0472">Membrane</keyword>
<sequence>MILHQNQNKYFNSVFFLHATVSLAFYNNNKEIFLFFSISIKNFNFNMAASNYLNRFPFKKFPVTTIPVPLLIHGAVGFFFLYIIFDCVRRLFTFLSFAETQVCEKHNTPKKLSEKLVDGSLNREEVEMVMANLGIFANPEGVKIQERLDSNDIFELFGEELEAKEQEVREAFDVFDENKDGFIDERDLQRVLCALGLKGVAELDNCKKMTMAFDENGDGRIDFQEFVKML</sequence>
<dbReference type="PROSITE" id="PS00018">
    <property type="entry name" value="EF_HAND_1"/>
    <property type="match status" value="2"/>
</dbReference>
<reference evidence="6" key="1">
    <citation type="journal article" date="2014" name="Nat. Genet.">
        <title>The genome of the stress-tolerant wild tomato species Solanum pennellii.</title>
        <authorList>
            <person name="Bolger A."/>
            <person name="Scossa F."/>
            <person name="Bolger M.E."/>
            <person name="Lanz C."/>
            <person name="Maumus F."/>
            <person name="Tohge T."/>
            <person name="Quesneville H."/>
            <person name="Alseekh S."/>
            <person name="Sorensen I."/>
            <person name="Lichtenstein G."/>
            <person name="Fich E.A."/>
            <person name="Conte M."/>
            <person name="Keller H."/>
            <person name="Schneeberger K."/>
            <person name="Schwacke R."/>
            <person name="Ofner I."/>
            <person name="Vrebalov J."/>
            <person name="Xu Y."/>
            <person name="Osorio S."/>
            <person name="Aflitos S.A."/>
            <person name="Schijlen E."/>
            <person name="Jimenez-Gomez J.M."/>
            <person name="Ryngajllo M."/>
            <person name="Kimura S."/>
            <person name="Kumar R."/>
            <person name="Koenig D."/>
            <person name="Headland L.R."/>
            <person name="Maloof J.N."/>
            <person name="Sinha N."/>
            <person name="van Ham R.C."/>
            <person name="Lankhorst R.K."/>
            <person name="Mao L."/>
            <person name="Vogel A."/>
            <person name="Arsova B."/>
            <person name="Panstruga R."/>
            <person name="Fei Z."/>
            <person name="Rose J.K."/>
            <person name="Zamir D."/>
            <person name="Carrari F."/>
            <person name="Giovannoni J.J."/>
            <person name="Weigel D."/>
            <person name="Usadel B."/>
            <person name="Fernie A.R."/>
        </authorList>
    </citation>
    <scope>NUCLEOTIDE SEQUENCE [LARGE SCALE GENOMIC DNA]</scope>
    <source>
        <strain evidence="6">cv. LA0716</strain>
    </source>
</reference>
<gene>
    <name evidence="7" type="primary">LOC107010362</name>
</gene>
<feature type="transmembrane region" description="Helical" evidence="4">
    <location>
        <begin position="65"/>
        <end position="85"/>
    </location>
</feature>
<dbReference type="GeneID" id="107010362"/>
<keyword evidence="1" id="KW-0479">Metal-binding</keyword>
<evidence type="ECO:0000256" key="4">
    <source>
        <dbReference type="SAM" id="Phobius"/>
    </source>
</evidence>
<name>A0ABM1G2L1_SOLPN</name>
<feature type="domain" description="EF-hand" evidence="5">
    <location>
        <begin position="163"/>
        <end position="198"/>
    </location>
</feature>
<organism evidence="6 7">
    <name type="scientific">Solanum pennellii</name>
    <name type="common">Tomato</name>
    <name type="synonym">Lycopersicon pennellii</name>
    <dbReference type="NCBI Taxonomy" id="28526"/>
    <lineage>
        <taxon>Eukaryota</taxon>
        <taxon>Viridiplantae</taxon>
        <taxon>Streptophyta</taxon>
        <taxon>Embryophyta</taxon>
        <taxon>Tracheophyta</taxon>
        <taxon>Spermatophyta</taxon>
        <taxon>Magnoliopsida</taxon>
        <taxon>eudicotyledons</taxon>
        <taxon>Gunneridae</taxon>
        <taxon>Pentapetalae</taxon>
        <taxon>asterids</taxon>
        <taxon>lamiids</taxon>
        <taxon>Solanales</taxon>
        <taxon>Solanaceae</taxon>
        <taxon>Solanoideae</taxon>
        <taxon>Solaneae</taxon>
        <taxon>Solanum</taxon>
        <taxon>Solanum subgen. Lycopersicon</taxon>
    </lineage>
</organism>
<dbReference type="Pfam" id="PF13499">
    <property type="entry name" value="EF-hand_7"/>
    <property type="match status" value="1"/>
</dbReference>
<dbReference type="Gene3D" id="1.10.238.10">
    <property type="entry name" value="EF-hand"/>
    <property type="match status" value="1"/>
</dbReference>
<keyword evidence="3" id="KW-0106">Calcium</keyword>
<evidence type="ECO:0000256" key="3">
    <source>
        <dbReference type="ARBA" id="ARBA00022837"/>
    </source>
</evidence>
<dbReference type="InterPro" id="IPR011992">
    <property type="entry name" value="EF-hand-dom_pair"/>
</dbReference>
<evidence type="ECO:0000256" key="1">
    <source>
        <dbReference type="ARBA" id="ARBA00022723"/>
    </source>
</evidence>
<dbReference type="RefSeq" id="XP_015065126.1">
    <property type="nucleotide sequence ID" value="XM_015209640.2"/>
</dbReference>
<evidence type="ECO:0000313" key="6">
    <source>
        <dbReference type="Proteomes" id="UP000694930"/>
    </source>
</evidence>
<dbReference type="InterPro" id="IPR018247">
    <property type="entry name" value="EF_Hand_1_Ca_BS"/>
</dbReference>
<dbReference type="PROSITE" id="PS50222">
    <property type="entry name" value="EF_HAND_2"/>
    <property type="match status" value="2"/>
</dbReference>
<feature type="domain" description="EF-hand" evidence="5">
    <location>
        <begin position="201"/>
        <end position="230"/>
    </location>
</feature>
<keyword evidence="6" id="KW-1185">Reference proteome</keyword>
<feature type="transmembrane region" description="Helical" evidence="4">
    <location>
        <begin position="9"/>
        <end position="26"/>
    </location>
</feature>
<dbReference type="SMART" id="SM00054">
    <property type="entry name" value="EFh"/>
    <property type="match status" value="2"/>
</dbReference>
<keyword evidence="4" id="KW-0812">Transmembrane</keyword>
<accession>A0ABM1G2L1</accession>
<evidence type="ECO:0000256" key="2">
    <source>
        <dbReference type="ARBA" id="ARBA00022737"/>
    </source>
</evidence>
<dbReference type="PANTHER" id="PTHR10891">
    <property type="entry name" value="EF-HAND CALCIUM-BINDING DOMAIN CONTAINING PROTEIN"/>
    <property type="match status" value="1"/>
</dbReference>
<keyword evidence="4" id="KW-1133">Transmembrane helix</keyword>
<keyword evidence="2" id="KW-0677">Repeat</keyword>
<reference evidence="7" key="2">
    <citation type="submission" date="2025-08" db="UniProtKB">
        <authorList>
            <consortium name="RefSeq"/>
        </authorList>
    </citation>
    <scope>IDENTIFICATION</scope>
</reference>
<dbReference type="SUPFAM" id="SSF47473">
    <property type="entry name" value="EF-hand"/>
    <property type="match status" value="1"/>
</dbReference>
<dbReference type="InterPro" id="IPR002048">
    <property type="entry name" value="EF_hand_dom"/>
</dbReference>
<evidence type="ECO:0000313" key="7">
    <source>
        <dbReference type="RefSeq" id="XP_015065126.1"/>
    </source>
</evidence>
<dbReference type="Proteomes" id="UP000694930">
    <property type="component" value="Chromosome 2"/>
</dbReference>